<dbReference type="InterPro" id="IPR029018">
    <property type="entry name" value="Hex-like_dom2"/>
</dbReference>
<evidence type="ECO:0000313" key="10">
    <source>
        <dbReference type="Proteomes" id="UP001321477"/>
    </source>
</evidence>
<dbReference type="InterPro" id="IPR015883">
    <property type="entry name" value="Glyco_hydro_20_cat"/>
</dbReference>
<feature type="domain" description="Glycoside hydrolase family 20 catalytic" evidence="7">
    <location>
        <begin position="188"/>
        <end position="357"/>
    </location>
</feature>
<organism evidence="9 10">
    <name type="scientific">Agromyces marinus</name>
    <dbReference type="NCBI Taxonomy" id="1389020"/>
    <lineage>
        <taxon>Bacteria</taxon>
        <taxon>Bacillati</taxon>
        <taxon>Actinomycetota</taxon>
        <taxon>Actinomycetes</taxon>
        <taxon>Micrococcales</taxon>
        <taxon>Microbacteriaceae</taxon>
        <taxon>Agromyces</taxon>
    </lineage>
</organism>
<evidence type="ECO:0000256" key="2">
    <source>
        <dbReference type="ARBA" id="ARBA00006285"/>
    </source>
</evidence>
<dbReference type="EMBL" id="AP027734">
    <property type="protein sequence ID" value="BDZ55646.1"/>
    <property type="molecule type" value="Genomic_DNA"/>
</dbReference>
<sequence length="558" mass="58430">MHRRIVAILCVAAVTLPLAGCAPGAESPPGGARAVTPAPAALTWADAGPYELTEGTRIIVDGDAGTAPDLLADLLREATGHPVPVVDASTDGTVAAADADDIAITVDPEASAPVPEPAPAAGTGRDEAYALETGADGVELTARSAAGAFLGTQSLRQLLPAAIERPGADAPDGGWTVPAASVADRPRFAYRGAMLDVARHFFPVEGVERYLDALALLKVNVLHLHLTDDQGWRIAIDGWPELTGIGASTSVGGDGGGSYSAEDYRRIVAYAAARHITIVPEIDLPGHTNAALSAYPELNPGGVAPPPYEGFEVGFSSLSAAPEEAEATNRFLADVLTQVAALTPGPWLHVGGDESHATSEEDYLDLVGRITATAAATGKTVMGWHELGASGDLPEGTIGQYWNFVEPEAEPEELAHSIVDQGGRLVLSPADVAYLDMKYVDDPPSPQGRRVGLEWAKGATTLDEAYSWEPTEILPGVDEAAILGIEAPLWTETLRDIDEVEFMAFPRIVAIAEIAWSPRPAGGERDHDGFFDRVALLGQRWDETGTAYHPVGGVPWVG</sequence>
<protein>
    <recommendedName>
        <fullName evidence="3">beta-N-acetylhexosaminidase</fullName>
        <ecNumber evidence="3">3.2.1.52</ecNumber>
    </recommendedName>
</protein>
<evidence type="ECO:0000256" key="1">
    <source>
        <dbReference type="ARBA" id="ARBA00001231"/>
    </source>
</evidence>
<dbReference type="Pfam" id="PF00728">
    <property type="entry name" value="Glyco_hydro_20"/>
    <property type="match status" value="2"/>
</dbReference>
<gene>
    <name evidence="9" type="ORF">GCM10025870_27190</name>
</gene>
<keyword evidence="6" id="KW-0732">Signal</keyword>
<dbReference type="Proteomes" id="UP001321477">
    <property type="component" value="Chromosome"/>
</dbReference>
<feature type="chain" id="PRO_5046490163" description="beta-N-acetylhexosaminidase" evidence="6">
    <location>
        <begin position="20"/>
        <end position="558"/>
    </location>
</feature>
<dbReference type="SUPFAM" id="SSF55545">
    <property type="entry name" value="beta-N-acetylhexosaminidase-like domain"/>
    <property type="match status" value="1"/>
</dbReference>
<evidence type="ECO:0000256" key="5">
    <source>
        <dbReference type="ARBA" id="ARBA00023295"/>
    </source>
</evidence>
<proteinExistence type="inferred from homology"/>
<accession>A0ABM8H4I9</accession>
<feature type="domain" description="Beta-hexosaminidase bacterial type N-terminal" evidence="8">
    <location>
        <begin position="34"/>
        <end position="184"/>
    </location>
</feature>
<dbReference type="EC" id="3.2.1.52" evidence="3"/>
<comment type="catalytic activity">
    <reaction evidence="1">
        <text>Hydrolysis of terminal non-reducing N-acetyl-D-hexosamine residues in N-acetyl-beta-D-hexosaminides.</text>
        <dbReference type="EC" id="3.2.1.52"/>
    </reaction>
</comment>
<dbReference type="InterPro" id="IPR017853">
    <property type="entry name" value="GH"/>
</dbReference>
<dbReference type="CDD" id="cd06568">
    <property type="entry name" value="GH20_SpHex_like"/>
    <property type="match status" value="1"/>
</dbReference>
<dbReference type="InterPro" id="IPR025705">
    <property type="entry name" value="Beta_hexosaminidase_sua/sub"/>
</dbReference>
<evidence type="ECO:0000256" key="3">
    <source>
        <dbReference type="ARBA" id="ARBA00012663"/>
    </source>
</evidence>
<evidence type="ECO:0000256" key="6">
    <source>
        <dbReference type="SAM" id="SignalP"/>
    </source>
</evidence>
<dbReference type="Gene3D" id="3.20.20.80">
    <property type="entry name" value="Glycosidases"/>
    <property type="match status" value="1"/>
</dbReference>
<dbReference type="PANTHER" id="PTHR22600">
    <property type="entry name" value="BETA-HEXOSAMINIDASE"/>
    <property type="match status" value="1"/>
</dbReference>
<dbReference type="PANTHER" id="PTHR22600:SF57">
    <property type="entry name" value="BETA-N-ACETYLHEXOSAMINIDASE"/>
    <property type="match status" value="1"/>
</dbReference>
<dbReference type="Gene3D" id="3.30.379.10">
    <property type="entry name" value="Chitobiase/beta-hexosaminidase domain 2-like"/>
    <property type="match status" value="1"/>
</dbReference>
<evidence type="ECO:0000313" key="9">
    <source>
        <dbReference type="EMBL" id="BDZ55646.1"/>
    </source>
</evidence>
<keyword evidence="10" id="KW-1185">Reference proteome</keyword>
<keyword evidence="4" id="KW-0378">Hydrolase</keyword>
<feature type="signal peptide" evidence="6">
    <location>
        <begin position="1"/>
        <end position="19"/>
    </location>
</feature>
<dbReference type="InterPro" id="IPR015882">
    <property type="entry name" value="HEX_bac_N"/>
</dbReference>
<dbReference type="RefSeq" id="WP_234659621.1">
    <property type="nucleotide sequence ID" value="NZ_AP027734.1"/>
</dbReference>
<feature type="domain" description="Glycoside hydrolase family 20 catalytic" evidence="7">
    <location>
        <begin position="369"/>
        <end position="518"/>
    </location>
</feature>
<comment type="similarity">
    <text evidence="2">Belongs to the glycosyl hydrolase 20 family.</text>
</comment>
<evidence type="ECO:0000256" key="4">
    <source>
        <dbReference type="ARBA" id="ARBA00022801"/>
    </source>
</evidence>
<reference evidence="10" key="1">
    <citation type="journal article" date="2019" name="Int. J. Syst. Evol. Microbiol.">
        <title>The Global Catalogue of Microorganisms (GCM) 10K type strain sequencing project: providing services to taxonomists for standard genome sequencing and annotation.</title>
        <authorList>
            <consortium name="The Broad Institute Genomics Platform"/>
            <consortium name="The Broad Institute Genome Sequencing Center for Infectious Disease"/>
            <person name="Wu L."/>
            <person name="Ma J."/>
        </authorList>
    </citation>
    <scope>NUCLEOTIDE SEQUENCE [LARGE SCALE GENOMIC DNA]</scope>
    <source>
        <strain evidence="10">NBRC 109019</strain>
    </source>
</reference>
<dbReference type="PRINTS" id="PR00738">
    <property type="entry name" value="GLHYDRLASE20"/>
</dbReference>
<dbReference type="Pfam" id="PF02838">
    <property type="entry name" value="Glyco_hydro_20b"/>
    <property type="match status" value="1"/>
</dbReference>
<dbReference type="SUPFAM" id="SSF51445">
    <property type="entry name" value="(Trans)glycosidases"/>
    <property type="match status" value="1"/>
</dbReference>
<name>A0ABM8H4I9_9MICO</name>
<evidence type="ECO:0000259" key="8">
    <source>
        <dbReference type="Pfam" id="PF02838"/>
    </source>
</evidence>
<keyword evidence="5" id="KW-0326">Glycosidase</keyword>
<evidence type="ECO:0000259" key="7">
    <source>
        <dbReference type="Pfam" id="PF00728"/>
    </source>
</evidence>